<dbReference type="EMBL" id="SSWL01000022">
    <property type="protein sequence ID" value="THJ26271.1"/>
    <property type="molecule type" value="Genomic_DNA"/>
</dbReference>
<organism evidence="2 3">
    <name type="scientific">Bifidobacterium longum subsp. infantis</name>
    <dbReference type="NCBI Taxonomy" id="1682"/>
    <lineage>
        <taxon>Bacteria</taxon>
        <taxon>Bacillati</taxon>
        <taxon>Actinomycetota</taxon>
        <taxon>Actinomycetes</taxon>
        <taxon>Bifidobacteriales</taxon>
        <taxon>Bifidobacteriaceae</taxon>
        <taxon>Bifidobacterium</taxon>
    </lineage>
</organism>
<keyword evidence="1" id="KW-0472">Membrane</keyword>
<keyword evidence="1" id="KW-0812">Transmembrane</keyword>
<comment type="caution">
    <text evidence="2">The sequence shown here is derived from an EMBL/GenBank/DDBJ whole genome shotgun (WGS) entry which is preliminary data.</text>
</comment>
<evidence type="ECO:0000313" key="2">
    <source>
        <dbReference type="EMBL" id="THJ26271.1"/>
    </source>
</evidence>
<evidence type="ECO:0000313" key="3">
    <source>
        <dbReference type="Proteomes" id="UP000306697"/>
    </source>
</evidence>
<gene>
    <name evidence="2" type="ORF">E6L38_11925</name>
</gene>
<keyword evidence="1" id="KW-1133">Transmembrane helix</keyword>
<protein>
    <submittedName>
        <fullName evidence="2">Lantibiotic immunity ABC transporter MutE/EpiE family permease subunit</fullName>
    </submittedName>
</protein>
<name>A0A4S5B867_BIFLI</name>
<dbReference type="RefSeq" id="WP_136501122.1">
    <property type="nucleotide sequence ID" value="NZ_SSWL01000022.1"/>
</dbReference>
<feature type="transmembrane region" description="Helical" evidence="1">
    <location>
        <begin position="216"/>
        <end position="234"/>
    </location>
</feature>
<dbReference type="CDD" id="cd21807">
    <property type="entry name" value="ABC-2_lan_permease_MutE_EpiE-like"/>
    <property type="match status" value="1"/>
</dbReference>
<dbReference type="NCBIfam" id="TIGR03732">
    <property type="entry name" value="lanti_perm_MutE"/>
    <property type="match status" value="1"/>
</dbReference>
<reference evidence="2 3" key="1">
    <citation type="submission" date="2019-04" db="EMBL/GenBank/DDBJ databases">
        <title>Genome Announcement To Ensure Probiotic Safety of Bifidobacterium longum subsp infantis UBBI-01.</title>
        <authorList>
            <person name="Sulthana A."/>
            <person name="Lakshmi S.G."/>
            <person name="Madempudi R.S."/>
        </authorList>
    </citation>
    <scope>NUCLEOTIDE SEQUENCE [LARGE SCALE GENOMIC DNA]</scope>
    <source>
        <strain evidence="2 3">UBBI-01</strain>
    </source>
</reference>
<proteinExistence type="predicted"/>
<evidence type="ECO:0000256" key="1">
    <source>
        <dbReference type="SAM" id="Phobius"/>
    </source>
</evidence>
<feature type="transmembrane region" description="Helical" evidence="1">
    <location>
        <begin position="95"/>
        <end position="120"/>
    </location>
</feature>
<feature type="transmembrane region" description="Helical" evidence="1">
    <location>
        <begin position="45"/>
        <end position="64"/>
    </location>
</feature>
<dbReference type="AlphaFoldDB" id="A0A4S5B867"/>
<sequence length="247" mass="27544">MINYIASEYLKHKGTFVRKIAWIAPMLTVCLNVLAPMWYQQNSYNWWYVFLYPGCVTLLSILIIQRDSGKLQFRAILSLPVDLERVWYAKIITCILYAALANAILMLCNIAGGFIIQRIFGIPMTIRPMQALFGTLCIILASTWNIPLCLWLTKKVGVFATLILNVGMSLTLGILGADTGLWFLFPYSWVDRLMVPALGILPNGASVEGSALSTPLLLVIAVLCLSVFLLYGLAKSTARSFIKQEVL</sequence>
<dbReference type="InterPro" id="IPR021205">
    <property type="entry name" value="Lanti_perm_SpaE/MutE/EpiE-like"/>
</dbReference>
<dbReference type="Proteomes" id="UP000306697">
    <property type="component" value="Unassembled WGS sequence"/>
</dbReference>
<feature type="transmembrane region" description="Helical" evidence="1">
    <location>
        <begin position="159"/>
        <end position="185"/>
    </location>
</feature>
<accession>A0A4S5B867</accession>
<feature type="transmembrane region" description="Helical" evidence="1">
    <location>
        <begin position="132"/>
        <end position="152"/>
    </location>
</feature>
<feature type="transmembrane region" description="Helical" evidence="1">
    <location>
        <begin position="20"/>
        <end position="39"/>
    </location>
</feature>